<accession>A0A8J7U4A9</accession>
<protein>
    <submittedName>
        <fullName evidence="3">TolC family protein</fullName>
    </submittedName>
</protein>
<comment type="similarity">
    <text evidence="1 2">Belongs to the outer membrane factor (OMF) (TC 1.B.17) family.</text>
</comment>
<gene>
    <name evidence="3" type="ORF">J3U88_22675</name>
</gene>
<keyword evidence="2" id="KW-0472">Membrane</keyword>
<dbReference type="RefSeq" id="WP_207861277.1">
    <property type="nucleotide sequence ID" value="NZ_JAFREP010000023.1"/>
</dbReference>
<dbReference type="NCBIfam" id="TIGR01845">
    <property type="entry name" value="outer_NodT"/>
    <property type="match status" value="1"/>
</dbReference>
<dbReference type="SUPFAM" id="SSF56954">
    <property type="entry name" value="Outer membrane efflux proteins (OEP)"/>
    <property type="match status" value="1"/>
</dbReference>
<feature type="signal peptide" evidence="2">
    <location>
        <begin position="1"/>
        <end position="21"/>
    </location>
</feature>
<dbReference type="PANTHER" id="PTHR30203">
    <property type="entry name" value="OUTER MEMBRANE CATION EFFLUX PROTEIN"/>
    <property type="match status" value="1"/>
</dbReference>
<keyword evidence="2" id="KW-0564">Palmitate</keyword>
<dbReference type="Gene3D" id="1.20.1600.10">
    <property type="entry name" value="Outer membrane efflux proteins (OEP)"/>
    <property type="match status" value="1"/>
</dbReference>
<dbReference type="GO" id="GO:0005886">
    <property type="term" value="C:plasma membrane"/>
    <property type="evidence" value="ECO:0007669"/>
    <property type="project" value="UniProtKB-SubCell"/>
</dbReference>
<evidence type="ECO:0000256" key="1">
    <source>
        <dbReference type="ARBA" id="ARBA00007613"/>
    </source>
</evidence>
<keyword evidence="2" id="KW-1134">Transmembrane beta strand</keyword>
<dbReference type="Pfam" id="PF02321">
    <property type="entry name" value="OEP"/>
    <property type="match status" value="2"/>
</dbReference>
<dbReference type="Proteomes" id="UP000664417">
    <property type="component" value="Unassembled WGS sequence"/>
</dbReference>
<proteinExistence type="inferred from homology"/>
<organism evidence="3 4">
    <name type="scientific">Acanthopleuribacter pedis</name>
    <dbReference type="NCBI Taxonomy" id="442870"/>
    <lineage>
        <taxon>Bacteria</taxon>
        <taxon>Pseudomonadati</taxon>
        <taxon>Acidobacteriota</taxon>
        <taxon>Holophagae</taxon>
        <taxon>Acanthopleuribacterales</taxon>
        <taxon>Acanthopleuribacteraceae</taxon>
        <taxon>Acanthopleuribacter</taxon>
    </lineage>
</organism>
<evidence type="ECO:0000313" key="4">
    <source>
        <dbReference type="Proteomes" id="UP000664417"/>
    </source>
</evidence>
<keyword evidence="4" id="KW-1185">Reference proteome</keyword>
<dbReference type="PANTHER" id="PTHR30203:SF25">
    <property type="entry name" value="OUTER MEMBRANE PROTEIN-RELATED"/>
    <property type="match status" value="1"/>
</dbReference>
<comment type="subcellular location">
    <subcellularLocation>
        <location evidence="2">Cell membrane</location>
        <topology evidence="2">Lipid-anchor</topology>
    </subcellularLocation>
</comment>
<keyword evidence="2" id="KW-0449">Lipoprotein</keyword>
<keyword evidence="2" id="KW-0812">Transmembrane</keyword>
<keyword evidence="2" id="KW-0732">Signal</keyword>
<dbReference type="InterPro" id="IPR010131">
    <property type="entry name" value="MdtP/NodT-like"/>
</dbReference>
<feature type="chain" id="PRO_5035338756" evidence="2">
    <location>
        <begin position="22"/>
        <end position="473"/>
    </location>
</feature>
<dbReference type="GO" id="GO:0015562">
    <property type="term" value="F:efflux transmembrane transporter activity"/>
    <property type="evidence" value="ECO:0007669"/>
    <property type="project" value="InterPro"/>
</dbReference>
<reference evidence="3" key="1">
    <citation type="submission" date="2021-03" db="EMBL/GenBank/DDBJ databases">
        <authorList>
            <person name="Wang G."/>
        </authorList>
    </citation>
    <scope>NUCLEOTIDE SEQUENCE</scope>
    <source>
        <strain evidence="3">KCTC 12899</strain>
    </source>
</reference>
<dbReference type="EMBL" id="JAFREP010000023">
    <property type="protein sequence ID" value="MBO1321303.1"/>
    <property type="molecule type" value="Genomic_DNA"/>
</dbReference>
<dbReference type="Gene3D" id="2.20.200.10">
    <property type="entry name" value="Outer membrane efflux proteins (OEP)"/>
    <property type="match status" value="1"/>
</dbReference>
<dbReference type="InterPro" id="IPR003423">
    <property type="entry name" value="OMP_efflux"/>
</dbReference>
<name>A0A8J7U4A9_9BACT</name>
<evidence type="ECO:0000256" key="2">
    <source>
        <dbReference type="RuleBase" id="RU362097"/>
    </source>
</evidence>
<dbReference type="AlphaFoldDB" id="A0A8J7U4A9"/>
<comment type="caution">
    <text evidence="3">The sequence shown here is derived from an EMBL/GenBank/DDBJ whole genome shotgun (WGS) entry which is preliminary data.</text>
</comment>
<sequence>MKRTMILMLTLLVTWSCSVGRQIQSPEYNPTVPAALQTPPAERFNAREPVAAWWSQLEDEQLVTLVSEALAHNHDVRVALANLDEARALTRGIKRDRLPTIGVNAAAQQQRSSDEGLFGPLPDRDSELYDVGFEASWELDLFGRVRNRILAGEARLRMAEADVQGVYVSVAVETARAYIDLRGAQYRLDVAQRNAANQRKTHELILALADAGRGDQLNVARARTQLELTQAGIPILSAEINAVLNRLALLTGDTVPDLRDQLAAVKPLPTLPDSVAVGDARGLLARRPDIRRAEHALAEATARYNLNVAELYPKVSLFGSLGFSATSLGDLAGASALTGGIGPRLQWSAFNLGRVRAHIDAADARTRAQLATFERSVLAALHETDAAMVGLTRAEESRARLREAAKAGAEAVELARLRFDAGVDDFLDVLDAERTLLLAEERLAQGEIETVQNLINVYQALGGGWQTAADSGS</sequence>
<evidence type="ECO:0000313" key="3">
    <source>
        <dbReference type="EMBL" id="MBO1321303.1"/>
    </source>
</evidence>